<evidence type="ECO:0000313" key="1">
    <source>
        <dbReference type="EMBL" id="CAL65844.1"/>
    </source>
</evidence>
<dbReference type="KEGG" id="gfo:GFO_0899"/>
<reference evidence="1 11" key="1">
    <citation type="journal article" date="2006" name="Environ. Microbiol.">
        <title>Whole genome analysis of the marine Bacteroidetes'Gramella forsetii' reveals adaptations to degradation of polymeric organic matter.</title>
        <authorList>
            <person name="Bauer M."/>
            <person name="Kube M."/>
            <person name="Teeling H."/>
            <person name="Richter M."/>
            <person name="Lombardot T."/>
            <person name="Allers E."/>
            <person name="Wuerdemann C.A."/>
            <person name="Quast C."/>
            <person name="Kuhl H."/>
            <person name="Knaust F."/>
            <person name="Woebken D."/>
            <person name="Bischof K."/>
            <person name="Mussmann M."/>
            <person name="Choudhuri J.V."/>
            <person name="Meyer F."/>
            <person name="Reinhardt R."/>
            <person name="Amann R.I."/>
            <person name="Gloeckner F.O."/>
        </authorList>
    </citation>
    <scope>NUCLEOTIDE SEQUENCE [LARGE SCALE GENOMIC DNA]</scope>
    <source>
        <strain evidence="1 11">KT0803</strain>
    </source>
</reference>
<dbReference type="KEGG" id="gfo:GFO_0901"/>
<dbReference type="EMBL" id="CU207366">
    <property type="protein sequence ID" value="CAL65844.1"/>
    <property type="molecule type" value="Genomic_DNA"/>
</dbReference>
<dbReference type="EMBL" id="CU207366">
    <property type="protein sequence ID" value="CAL65929.1"/>
    <property type="molecule type" value="Genomic_DNA"/>
</dbReference>
<dbReference type="EMBL" id="CU207366">
    <property type="protein sequence ID" value="CAL65873.1"/>
    <property type="molecule type" value="Genomic_DNA"/>
</dbReference>
<dbReference type="KEGG" id="gfo:GFO_0870"/>
<proteinExistence type="predicted"/>
<dbReference type="KEGG" id="gfo:GFO_0897"/>
<evidence type="ECO:0000313" key="2">
    <source>
        <dbReference type="EMBL" id="CAL65847.1"/>
    </source>
</evidence>
<dbReference type="EMBL" id="CU207366">
    <property type="protein sequence ID" value="CAL65875.1"/>
    <property type="molecule type" value="Genomic_DNA"/>
</dbReference>
<organism evidence="1 11">
    <name type="scientific">Christiangramia forsetii (strain DSM 17595 / CGMCC 1.15422 / KT0803)</name>
    <name type="common">Gramella forsetii</name>
    <dbReference type="NCBI Taxonomy" id="411154"/>
    <lineage>
        <taxon>Bacteria</taxon>
        <taxon>Pseudomonadati</taxon>
        <taxon>Bacteroidota</taxon>
        <taxon>Flavobacteriia</taxon>
        <taxon>Flavobacteriales</taxon>
        <taxon>Flavobacteriaceae</taxon>
        <taxon>Christiangramia</taxon>
    </lineage>
</organism>
<evidence type="ECO:0000313" key="4">
    <source>
        <dbReference type="EMBL" id="CAL65871.1"/>
    </source>
</evidence>
<accession>A0LZP9</accession>
<dbReference type="AlphaFoldDB" id="A0LZP9"/>
<dbReference type="KEGG" id="gfo:GFO_0955"/>
<dbReference type="EMBL" id="CU207366">
    <property type="protein sequence ID" value="CAL65914.1"/>
    <property type="molecule type" value="Genomic_DNA"/>
</dbReference>
<dbReference type="KEGG" id="gfo:GFO_0947"/>
<evidence type="ECO:0000313" key="8">
    <source>
        <dbReference type="EMBL" id="CAL65921.1"/>
    </source>
</evidence>
<name>A0LZP9_CHRFK</name>
<evidence type="ECO:0000313" key="10">
    <source>
        <dbReference type="EMBL" id="CAL65929.1"/>
    </source>
</evidence>
<dbReference type="HOGENOM" id="CLU_2990336_0_0_10"/>
<evidence type="ECO:0000313" key="9">
    <source>
        <dbReference type="EMBL" id="CAL65923.1"/>
    </source>
</evidence>
<sequence>MLRAVERHFAEMLRASFDGPDPRAIPLQPFRIAFILRIGDVLERGANSRMAKNEWNP</sequence>
<dbReference type="KEGG" id="gfo:GFO_0886"/>
<protein>
    <submittedName>
        <fullName evidence="1">Uncharacterized protein</fullName>
    </submittedName>
</protein>
<dbReference type="KEGG" id="gfo:GFO_0873"/>
<dbReference type="EMBL" id="CU207366">
    <property type="protein sequence ID" value="CAL65923.1"/>
    <property type="molecule type" value="Genomic_DNA"/>
</dbReference>
<evidence type="ECO:0000313" key="3">
    <source>
        <dbReference type="EMBL" id="CAL65860.1"/>
    </source>
</evidence>
<dbReference type="EMBL" id="CU207366">
    <property type="protein sequence ID" value="CAL65921.1"/>
    <property type="molecule type" value="Genomic_DNA"/>
</dbReference>
<dbReference type="EMBL" id="CU207366">
    <property type="protein sequence ID" value="CAL65847.1"/>
    <property type="molecule type" value="Genomic_DNA"/>
</dbReference>
<dbReference type="EMBL" id="CU207366">
    <property type="protein sequence ID" value="CAL65860.1"/>
    <property type="molecule type" value="Genomic_DNA"/>
</dbReference>
<dbReference type="EMBL" id="CU207366">
    <property type="protein sequence ID" value="CAL65871.1"/>
    <property type="molecule type" value="Genomic_DNA"/>
</dbReference>
<gene>
    <name evidence="1" type="ordered locus">GFO_0870</name>
    <name evidence="2" type="ordered locus">GFO_0873</name>
    <name evidence="3" type="ordered locus">GFO_0886</name>
    <name evidence="4" type="ordered locus">GFO_0897</name>
    <name evidence="5" type="ordered locus">GFO_0899</name>
    <name evidence="6" type="ordered locus">GFO_0901</name>
    <name evidence="7" type="ordered locus">GFO_0940</name>
    <name evidence="8" type="ordered locus">GFO_0947</name>
    <name evidence="9" type="ordered locus">GFO_0949</name>
    <name evidence="10" type="ordered locus">GFO_0955</name>
</gene>
<dbReference type="KEGG" id="gfo:GFO_0949"/>
<evidence type="ECO:0000313" key="7">
    <source>
        <dbReference type="EMBL" id="CAL65914.1"/>
    </source>
</evidence>
<evidence type="ECO:0000313" key="11">
    <source>
        <dbReference type="Proteomes" id="UP000000755"/>
    </source>
</evidence>
<evidence type="ECO:0000313" key="5">
    <source>
        <dbReference type="EMBL" id="CAL65873.1"/>
    </source>
</evidence>
<dbReference type="KEGG" id="gfo:GFO_0940"/>
<dbReference type="Proteomes" id="UP000000755">
    <property type="component" value="Chromosome"/>
</dbReference>
<evidence type="ECO:0000313" key="6">
    <source>
        <dbReference type="EMBL" id="CAL65875.1"/>
    </source>
</evidence>